<dbReference type="Proteomes" id="UP000230564">
    <property type="component" value="Unassembled WGS sequence"/>
</dbReference>
<reference evidence="1 2" key="1">
    <citation type="submission" date="2017-09" db="EMBL/GenBank/DDBJ databases">
        <title>Depth-based differentiation of microbial function through sediment-hosted aquifers and enrichment of novel symbionts in the deep terrestrial subsurface.</title>
        <authorList>
            <person name="Probst A.J."/>
            <person name="Ladd B."/>
            <person name="Jarett J.K."/>
            <person name="Geller-Mcgrath D.E."/>
            <person name="Sieber C.M."/>
            <person name="Emerson J.B."/>
            <person name="Anantharaman K."/>
            <person name="Thomas B.C."/>
            <person name="Malmstrom R."/>
            <person name="Stieglmeier M."/>
            <person name="Klingl A."/>
            <person name="Woyke T."/>
            <person name="Ryan C.M."/>
            <person name="Banfield J.F."/>
        </authorList>
    </citation>
    <scope>NUCLEOTIDE SEQUENCE [LARGE SCALE GENOMIC DNA]</scope>
    <source>
        <strain evidence="1">CG11_big_fil_rev_8_21_14_0_20_36_20</strain>
    </source>
</reference>
<dbReference type="EMBL" id="PCWQ01000009">
    <property type="protein sequence ID" value="PIR06813.1"/>
    <property type="molecule type" value="Genomic_DNA"/>
</dbReference>
<accession>A0A2H0ND40</accession>
<organism evidence="1 2">
    <name type="scientific">Candidatus Komeilibacteria bacterium CG11_big_fil_rev_8_21_14_0_20_36_20</name>
    <dbReference type="NCBI Taxonomy" id="1974477"/>
    <lineage>
        <taxon>Bacteria</taxon>
        <taxon>Candidatus Komeiliibacteriota</taxon>
    </lineage>
</organism>
<comment type="caution">
    <text evidence="1">The sequence shown here is derived from an EMBL/GenBank/DDBJ whole genome shotgun (WGS) entry which is preliminary data.</text>
</comment>
<evidence type="ECO:0000313" key="2">
    <source>
        <dbReference type="Proteomes" id="UP000230564"/>
    </source>
</evidence>
<gene>
    <name evidence="1" type="ORF">COV55_02475</name>
</gene>
<proteinExistence type="predicted"/>
<sequence>MKTVSDLTFKHPEIQSGEIFYCNMDEGNFRKLNWQTKRWGNRAYTYEGNSISSSSRPVFIKKSECDKRKVTPHDDYNIFDSLGYNPTIK</sequence>
<dbReference type="AlphaFoldDB" id="A0A2H0ND40"/>
<name>A0A2H0ND40_9BACT</name>
<protein>
    <submittedName>
        <fullName evidence="1">Uncharacterized protein</fullName>
    </submittedName>
</protein>
<evidence type="ECO:0000313" key="1">
    <source>
        <dbReference type="EMBL" id="PIR06813.1"/>
    </source>
</evidence>